<reference evidence="2 3" key="1">
    <citation type="submission" date="2017-10" db="EMBL/GenBank/DDBJ databases">
        <title>Draft genome sequence of cellulolytic Actinomyces sp CtC72 isolated from cattle rumen fluid.</title>
        <authorList>
            <person name="Joshi A.J."/>
            <person name="Vasudevan G."/>
            <person name="Lanjekar V.B."/>
            <person name="Hivarkar S."/>
            <person name="Engineer A."/>
            <person name="Pore S.D."/>
            <person name="Dhakephalkar P.K."/>
            <person name="Dagar S."/>
        </authorList>
    </citation>
    <scope>NUCLEOTIDE SEQUENCE [LARGE SCALE GENOMIC DNA]</scope>
    <source>
        <strain evidence="3">CtC72</strain>
    </source>
</reference>
<evidence type="ECO:0000313" key="3">
    <source>
        <dbReference type="Proteomes" id="UP000194577"/>
    </source>
</evidence>
<evidence type="ECO:0000313" key="2">
    <source>
        <dbReference type="EMBL" id="PHP53685.1"/>
    </source>
</evidence>
<dbReference type="RefSeq" id="WP_086615347.1">
    <property type="nucleotide sequence ID" value="NZ_MTPX02000008.1"/>
</dbReference>
<gene>
    <name evidence="2" type="ORF">BW737_000925</name>
</gene>
<comment type="caution">
    <text evidence="2">The sequence shown here is derived from an EMBL/GenBank/DDBJ whole genome shotgun (WGS) entry which is preliminary data.</text>
</comment>
<accession>A0ABX4MHX2</accession>
<dbReference type="Gene3D" id="3.30.565.10">
    <property type="entry name" value="Histidine kinase-like ATPase, C-terminal domain"/>
    <property type="match status" value="1"/>
</dbReference>
<evidence type="ECO:0008006" key="4">
    <source>
        <dbReference type="Google" id="ProtNLM"/>
    </source>
</evidence>
<feature type="region of interest" description="Disordered" evidence="1">
    <location>
        <begin position="229"/>
        <end position="248"/>
    </location>
</feature>
<dbReference type="InterPro" id="IPR036890">
    <property type="entry name" value="HATPase_C_sf"/>
</dbReference>
<protein>
    <recommendedName>
        <fullName evidence="4">Histidine kinase</fullName>
    </recommendedName>
</protein>
<keyword evidence="3" id="KW-1185">Reference proteome</keyword>
<proteinExistence type="predicted"/>
<name>A0ABX4MHX2_9ACTO</name>
<dbReference type="Proteomes" id="UP000194577">
    <property type="component" value="Unassembled WGS sequence"/>
</dbReference>
<sequence>MGWRAHACARAGAKASREAADALNRQLRHDIADILHDDLAADLTHLLILTRQLREAVPEHDSEAAAVEANARKSLGHLRALIDNLATPPHSEAEEPAIPELVATSRKALAQRSITLDADLDNTERLLAQYGREASRLLAALIRECTVNALKYSDDDDLLSLVVEPTEEQLAITFTAPWRDREVPAELHGGHGLSTLASRFKKAGGELVASRVGDSWTVLATIPIAPVPDHTGVTRPTELPEHTGASHV</sequence>
<organism evidence="2 3">
    <name type="scientific">Actinomyces ruminis</name>
    <dbReference type="NCBI Taxonomy" id="1937003"/>
    <lineage>
        <taxon>Bacteria</taxon>
        <taxon>Bacillati</taxon>
        <taxon>Actinomycetota</taxon>
        <taxon>Actinomycetes</taxon>
        <taxon>Actinomycetales</taxon>
        <taxon>Actinomycetaceae</taxon>
        <taxon>Actinomyces</taxon>
    </lineage>
</organism>
<dbReference type="EMBL" id="MTPX02000008">
    <property type="protein sequence ID" value="PHP53685.1"/>
    <property type="molecule type" value="Genomic_DNA"/>
</dbReference>
<evidence type="ECO:0000256" key="1">
    <source>
        <dbReference type="SAM" id="MobiDB-lite"/>
    </source>
</evidence>